<gene>
    <name evidence="1" type="ORF">ACH5RR_036946</name>
</gene>
<accession>A0ABD2Y4P0</accession>
<sequence length="79" mass="8628">MLLDLSAMRSIAIARRTPRVLFFHALFLRCAAVGGGAESYYSILEVDLTLFPPLMPLPGFIPNANADADIDDEATEDDD</sequence>
<reference evidence="1 2" key="1">
    <citation type="submission" date="2024-11" db="EMBL/GenBank/DDBJ databases">
        <title>A near-complete genome assembly of Cinchona calisaya.</title>
        <authorList>
            <person name="Lian D.C."/>
            <person name="Zhao X.W."/>
            <person name="Wei L."/>
        </authorList>
    </citation>
    <scope>NUCLEOTIDE SEQUENCE [LARGE SCALE GENOMIC DNA]</scope>
    <source>
        <tissue evidence="1">Nenye</tissue>
    </source>
</reference>
<dbReference type="Proteomes" id="UP001630127">
    <property type="component" value="Unassembled WGS sequence"/>
</dbReference>
<evidence type="ECO:0008006" key="3">
    <source>
        <dbReference type="Google" id="ProtNLM"/>
    </source>
</evidence>
<proteinExistence type="predicted"/>
<evidence type="ECO:0000313" key="2">
    <source>
        <dbReference type="Proteomes" id="UP001630127"/>
    </source>
</evidence>
<comment type="caution">
    <text evidence="1">The sequence shown here is derived from an EMBL/GenBank/DDBJ whole genome shotgun (WGS) entry which is preliminary data.</text>
</comment>
<dbReference type="AlphaFoldDB" id="A0ABD2Y4P0"/>
<protein>
    <recommendedName>
        <fullName evidence="3">Secreted protein</fullName>
    </recommendedName>
</protein>
<keyword evidence="2" id="KW-1185">Reference proteome</keyword>
<evidence type="ECO:0000313" key="1">
    <source>
        <dbReference type="EMBL" id="KAL3502497.1"/>
    </source>
</evidence>
<name>A0ABD2Y4P0_9GENT</name>
<organism evidence="1 2">
    <name type="scientific">Cinchona calisaya</name>
    <dbReference type="NCBI Taxonomy" id="153742"/>
    <lineage>
        <taxon>Eukaryota</taxon>
        <taxon>Viridiplantae</taxon>
        <taxon>Streptophyta</taxon>
        <taxon>Embryophyta</taxon>
        <taxon>Tracheophyta</taxon>
        <taxon>Spermatophyta</taxon>
        <taxon>Magnoliopsida</taxon>
        <taxon>eudicotyledons</taxon>
        <taxon>Gunneridae</taxon>
        <taxon>Pentapetalae</taxon>
        <taxon>asterids</taxon>
        <taxon>lamiids</taxon>
        <taxon>Gentianales</taxon>
        <taxon>Rubiaceae</taxon>
        <taxon>Cinchonoideae</taxon>
        <taxon>Cinchoneae</taxon>
        <taxon>Cinchona</taxon>
    </lineage>
</organism>
<dbReference type="EMBL" id="JBJUIK010000015">
    <property type="protein sequence ID" value="KAL3502497.1"/>
    <property type="molecule type" value="Genomic_DNA"/>
</dbReference>